<dbReference type="FunFam" id="2.170.270.10:FF:000037">
    <property type="entry name" value="Histone-lysine N-methyltransferase"/>
    <property type="match status" value="1"/>
</dbReference>
<keyword evidence="7" id="KW-0539">Nucleus</keyword>
<evidence type="ECO:0000256" key="3">
    <source>
        <dbReference type="ARBA" id="ARBA00022454"/>
    </source>
</evidence>
<name>A0A2H3TZ50_FUSOX</name>
<dbReference type="Gene3D" id="2.170.270.10">
    <property type="entry name" value="SET domain"/>
    <property type="match status" value="1"/>
</dbReference>
<dbReference type="VEuPathDB" id="FungiDB:FOC4_g10008600"/>
<dbReference type="SMART" id="SM00508">
    <property type="entry name" value="PostSET"/>
    <property type="match status" value="1"/>
</dbReference>
<keyword evidence="6" id="KW-0949">S-adenosyl-L-methionine</keyword>
<feature type="compositionally biased region" description="Basic and acidic residues" evidence="8">
    <location>
        <begin position="169"/>
        <end position="184"/>
    </location>
</feature>
<dbReference type="PROSITE" id="PS50280">
    <property type="entry name" value="SET"/>
    <property type="match status" value="1"/>
</dbReference>
<dbReference type="SMART" id="SM00317">
    <property type="entry name" value="SET"/>
    <property type="match status" value="1"/>
</dbReference>
<evidence type="ECO:0000256" key="6">
    <source>
        <dbReference type="ARBA" id="ARBA00022691"/>
    </source>
</evidence>
<dbReference type="PROSITE" id="PS50868">
    <property type="entry name" value="POST_SET"/>
    <property type="match status" value="1"/>
</dbReference>
<dbReference type="VEuPathDB" id="FungiDB:FOZG_08334"/>
<feature type="region of interest" description="Disordered" evidence="8">
    <location>
        <begin position="259"/>
        <end position="285"/>
    </location>
</feature>
<evidence type="ECO:0000313" key="13">
    <source>
        <dbReference type="Proteomes" id="UP000219369"/>
    </source>
</evidence>
<feature type="compositionally biased region" description="Basic and acidic residues" evidence="8">
    <location>
        <begin position="38"/>
        <end position="50"/>
    </location>
</feature>
<sequence length="786" mass="86255">MALLLSSEGAFEVSTTDDSSSNVASATSTPPTTVADEASLHSDSPKRDVVHVALDPDSPEVAPTTSQPIEPTEIDSAANALPPAPIRSRRSRVSAPVYNLVQLSGTAGHGKRRAKGDIVADRRRRRKTISGPILGDDEATSNTPQDATPETVRSGIDALGATQSASKLDSPRARRQKIAEESSSSRRSSTRRTSVFAPIAATPITKNSKATKRSRKSMEKTSTPMSRELRRLQDTKEFAHIDEKPVVLSVWSNGKFVDPKAAKSASRKKAEPEQAAEETKEAEPEPVINTRKRRVKKYLAKGLYAGQDAPIDISKGLTVGEKKALAQLPELIPSGRVNKTMPLPMFNGLRTLIEGRDFKLPYQVCNPLPPGQPKPDEWKKMTKNRFIGESKDYWRKSPHFHDYSSKCVCKPEDGCGESCQNRIMLYECDEQNCNAGKQYCTNRAFATLTARRNKGGKYRVGVEVIKTSDRGYGVRSNRCFRPNQIIMEYAGEIITEDECERRMTEVYKDNECYYLMSFDQNMIIDATTGSIARFVNHSCNPNCRMIKWIVSGQPRMALFAGDKPIMTGDELTYDYNFDPFSAKNVQKCLCGEPNCRGVLGPKPREVKQPKTDLKNAVKGAVKAGKRKLKELIGDEGDDGKNAKKRKVQPAKGVKRAISNAGSKMAKGAANALKKGVSTVASTTRKAALGSKSPAKRRVSTGVLLKKTTTKRVMQTYSRTPQRRASERASSVGLVSASRTKSSSVTKVSTKATRTTASLRRTSSRVTSPRQALDLSRDGEIRVVADD</sequence>
<organism evidence="12 13">
    <name type="scientific">Fusarium oxysporum</name>
    <name type="common">Fusarium vascular wilt</name>
    <dbReference type="NCBI Taxonomy" id="5507"/>
    <lineage>
        <taxon>Eukaryota</taxon>
        <taxon>Fungi</taxon>
        <taxon>Dikarya</taxon>
        <taxon>Ascomycota</taxon>
        <taxon>Pezizomycotina</taxon>
        <taxon>Sordariomycetes</taxon>
        <taxon>Hypocreomycetidae</taxon>
        <taxon>Hypocreales</taxon>
        <taxon>Nectriaceae</taxon>
        <taxon>Fusarium</taxon>
        <taxon>Fusarium oxysporum species complex</taxon>
    </lineage>
</organism>
<evidence type="ECO:0000256" key="7">
    <source>
        <dbReference type="ARBA" id="ARBA00023242"/>
    </source>
</evidence>
<dbReference type="InterPro" id="IPR050777">
    <property type="entry name" value="SET2_Histone-Lys_MeTrsfase"/>
</dbReference>
<dbReference type="AlphaFoldDB" id="A0A2H3TZ50"/>
<dbReference type="Proteomes" id="UP000219369">
    <property type="component" value="Unassembled WGS sequence"/>
</dbReference>
<dbReference type="PROSITE" id="PS51215">
    <property type="entry name" value="AWS"/>
    <property type="match status" value="1"/>
</dbReference>
<feature type="compositionally biased region" description="Low complexity" evidence="8">
    <location>
        <begin position="13"/>
        <end position="36"/>
    </location>
</feature>
<feature type="domain" description="Post-SET" evidence="10">
    <location>
        <begin position="584"/>
        <end position="600"/>
    </location>
</feature>
<evidence type="ECO:0000259" key="11">
    <source>
        <dbReference type="PROSITE" id="PS51215"/>
    </source>
</evidence>
<dbReference type="GO" id="GO:0005634">
    <property type="term" value="C:nucleus"/>
    <property type="evidence" value="ECO:0007669"/>
    <property type="project" value="UniProtKB-SubCell"/>
</dbReference>
<evidence type="ECO:0000259" key="10">
    <source>
        <dbReference type="PROSITE" id="PS50868"/>
    </source>
</evidence>
<dbReference type="SUPFAM" id="SSF82199">
    <property type="entry name" value="SET domain"/>
    <property type="match status" value="1"/>
</dbReference>
<keyword evidence="3" id="KW-0158">Chromosome</keyword>
<reference evidence="13" key="1">
    <citation type="submission" date="2016-09" db="EMBL/GenBank/DDBJ databases">
        <authorList>
            <person name="Guldener U."/>
        </authorList>
    </citation>
    <scope>NUCLEOTIDE SEQUENCE [LARGE SCALE GENOMIC DNA]</scope>
    <source>
        <strain evidence="13">V64-1</strain>
    </source>
</reference>
<dbReference type="GO" id="GO:0042054">
    <property type="term" value="F:histone methyltransferase activity"/>
    <property type="evidence" value="ECO:0007669"/>
    <property type="project" value="InterPro"/>
</dbReference>
<accession>A0A2H3TZ50</accession>
<dbReference type="VEuPathDB" id="FungiDB:FOC1_g10008483"/>
<protein>
    <submittedName>
        <fullName evidence="12">Related to histone-lysine N-methyltransferase</fullName>
    </submittedName>
</protein>
<feature type="compositionally biased region" description="Low complexity" evidence="8">
    <location>
        <begin position="734"/>
        <end position="769"/>
    </location>
</feature>
<feature type="region of interest" description="Disordered" evidence="8">
    <location>
        <begin position="632"/>
        <end position="656"/>
    </location>
</feature>
<feature type="domain" description="SET" evidence="9">
    <location>
        <begin position="460"/>
        <end position="576"/>
    </location>
</feature>
<proteinExistence type="predicted"/>
<feature type="region of interest" description="Disordered" evidence="8">
    <location>
        <begin position="1"/>
        <end position="92"/>
    </location>
</feature>
<keyword evidence="5 12" id="KW-0808">Transferase</keyword>
<evidence type="ECO:0000256" key="1">
    <source>
        <dbReference type="ARBA" id="ARBA00004123"/>
    </source>
</evidence>
<evidence type="ECO:0000256" key="4">
    <source>
        <dbReference type="ARBA" id="ARBA00022603"/>
    </source>
</evidence>
<dbReference type="VEuPathDB" id="FungiDB:FOXG_03647"/>
<dbReference type="Pfam" id="PF00856">
    <property type="entry name" value="SET"/>
    <property type="match status" value="1"/>
</dbReference>
<dbReference type="Pfam" id="PF17907">
    <property type="entry name" value="AWS"/>
    <property type="match status" value="1"/>
</dbReference>
<feature type="domain" description="AWS" evidence="11">
    <location>
        <begin position="402"/>
        <end position="449"/>
    </location>
</feature>
<dbReference type="GO" id="GO:0005694">
    <property type="term" value="C:chromosome"/>
    <property type="evidence" value="ECO:0007669"/>
    <property type="project" value="UniProtKB-SubCell"/>
</dbReference>
<gene>
    <name evidence="12" type="ORF">FRV6_11346</name>
</gene>
<feature type="compositionally biased region" description="Low complexity" evidence="8">
    <location>
        <begin position="185"/>
        <end position="194"/>
    </location>
</feature>
<dbReference type="OrthoDB" id="422362at2759"/>
<dbReference type="InterPro" id="IPR003616">
    <property type="entry name" value="Post-SET_dom"/>
</dbReference>
<evidence type="ECO:0000313" key="12">
    <source>
        <dbReference type="EMBL" id="SCO87219.1"/>
    </source>
</evidence>
<dbReference type="VEuPathDB" id="FungiDB:HZS61_015729"/>
<feature type="compositionally biased region" description="Basic residues" evidence="8">
    <location>
        <begin position="642"/>
        <end position="654"/>
    </location>
</feature>
<feature type="region of interest" description="Disordered" evidence="8">
    <location>
        <begin position="104"/>
        <end position="231"/>
    </location>
</feature>
<comment type="subcellular location">
    <subcellularLocation>
        <location evidence="2">Chromosome</location>
    </subcellularLocation>
    <subcellularLocation>
        <location evidence="1">Nucleus</location>
    </subcellularLocation>
</comment>
<evidence type="ECO:0000256" key="2">
    <source>
        <dbReference type="ARBA" id="ARBA00004286"/>
    </source>
</evidence>
<dbReference type="SMART" id="SM00570">
    <property type="entry name" value="AWS"/>
    <property type="match status" value="1"/>
</dbReference>
<dbReference type="InterPro" id="IPR006560">
    <property type="entry name" value="AWS_dom"/>
</dbReference>
<dbReference type="PANTHER" id="PTHR22884">
    <property type="entry name" value="SET DOMAIN PROTEINS"/>
    <property type="match status" value="1"/>
</dbReference>
<evidence type="ECO:0000256" key="8">
    <source>
        <dbReference type="SAM" id="MobiDB-lite"/>
    </source>
</evidence>
<keyword evidence="4 12" id="KW-0489">Methyltransferase</keyword>
<dbReference type="EMBL" id="FMJY01000006">
    <property type="protein sequence ID" value="SCO87219.1"/>
    <property type="molecule type" value="Genomic_DNA"/>
</dbReference>
<dbReference type="VEuPathDB" id="FungiDB:FOIG_11975"/>
<dbReference type="VEuPathDB" id="FungiDB:FOMG_13124"/>
<dbReference type="InterPro" id="IPR046341">
    <property type="entry name" value="SET_dom_sf"/>
</dbReference>
<dbReference type="InterPro" id="IPR001214">
    <property type="entry name" value="SET_dom"/>
</dbReference>
<evidence type="ECO:0000259" key="9">
    <source>
        <dbReference type="PROSITE" id="PS50280"/>
    </source>
</evidence>
<dbReference type="GO" id="GO:0032259">
    <property type="term" value="P:methylation"/>
    <property type="evidence" value="ECO:0007669"/>
    <property type="project" value="UniProtKB-KW"/>
</dbReference>
<feature type="region of interest" description="Disordered" evidence="8">
    <location>
        <begin position="714"/>
        <end position="772"/>
    </location>
</feature>
<feature type="compositionally biased region" description="Basic and acidic residues" evidence="8">
    <location>
        <begin position="268"/>
        <end position="283"/>
    </location>
</feature>
<evidence type="ECO:0000256" key="5">
    <source>
        <dbReference type="ARBA" id="ARBA00022679"/>
    </source>
</evidence>